<dbReference type="Proteomes" id="UP001221142">
    <property type="component" value="Unassembled WGS sequence"/>
</dbReference>
<evidence type="ECO:0000313" key="2">
    <source>
        <dbReference type="EMBL" id="KAJ7634450.1"/>
    </source>
</evidence>
<comment type="caution">
    <text evidence="2">The sequence shown here is derived from an EMBL/GenBank/DDBJ whole genome shotgun (WGS) entry which is preliminary data.</text>
</comment>
<organism evidence="2 3">
    <name type="scientific">Roridomyces roridus</name>
    <dbReference type="NCBI Taxonomy" id="1738132"/>
    <lineage>
        <taxon>Eukaryota</taxon>
        <taxon>Fungi</taxon>
        <taxon>Dikarya</taxon>
        <taxon>Basidiomycota</taxon>
        <taxon>Agaricomycotina</taxon>
        <taxon>Agaricomycetes</taxon>
        <taxon>Agaricomycetidae</taxon>
        <taxon>Agaricales</taxon>
        <taxon>Marasmiineae</taxon>
        <taxon>Mycenaceae</taxon>
        <taxon>Roridomyces</taxon>
    </lineage>
</organism>
<proteinExistence type="predicted"/>
<feature type="region of interest" description="Disordered" evidence="1">
    <location>
        <begin position="534"/>
        <end position="590"/>
    </location>
</feature>
<feature type="region of interest" description="Disordered" evidence="1">
    <location>
        <begin position="96"/>
        <end position="146"/>
    </location>
</feature>
<protein>
    <recommendedName>
        <fullName evidence="4">Transposase</fullName>
    </recommendedName>
</protein>
<sequence length="1220" mass="135177">MVDYHTNAEASSSAAPSSSLLDSAFSDDALRHLLASFTGATVDPYPAPDLAPDPQLGIPWNPYNKDLVLPLDAEQQAIADLAGHILLRYDTAGPDSDDETGFLLPESDDEANERSDDENPAVPEATTGGSAGPTETQPRKRARTNDTEDEVSRFWFPWHDRITCTLDILMHLPRSVFSHRQLDLFLWLLKVNNVDDVPSVKTMQTLNAALQKMCGIDSIAYDGALGHKYYVNDLAQIIAQEMANPKVRPHLSFYPEDSGPKLSEAKQGARWLKELPDDQTTPMVRMYGQDFYIHEPAMLRDGQCCIPTRWFTRGDEFFANCWELEPVVKETGSGWRVVIKSQPLVVPASQFLKSFPSWQRDVGVYNHIPGPTHIFEVFNEAEGTLSPWTHTDPSVGNKWRVKAKGSRVVIFPLWTYCDDTSGNLSKKWNAHNSFLFTPAGLPQKQAQKEYNIHFLCTSNIAPPLEMLDGVVDQLERAQENGIWAWDVVLNELVLVIPQVLALLGDNPMQSEFACHIGLRGKLFCRACWVKGKDAIDPQPQPETGQPPGNNSDRGSAPPSPVASDNGSVASRQGSDNGSQASGKATTGRKKFKETMAQMVSRVTDFITIGPLRKKQDTTDKLRSYFAEGQRINTKTSLKDQRTEDGIKDTYQLHFLEKLFESYKSKHKPGPKQAALDAKVAELNRKFMGPGSKFADLFHATSSPVWRIKGLDPHQDTPVEILHIVLLGFVKYMWRDVVQNQLKNKDEKLDLLMTRLSSLDVSGLGISPLAGRTLVKYSGSLTGRDFRAIAQVAPFVIYDLVPSDCFETWQALSKMIPLIWQPEIVDLESHLTLLTQEIDRFLLCAARWTNRWFNKPKFHIILHLPNHIRRFGPAISFATEGFESFNAVIRAKSVHTNRQAPSRDIAQAFAQGNRIRHLLSGGKFFHTTTARTDGDTRNPFLWKSIAAGPQHLVNSPSTITSYLGLDLKNKLPQGSCTPDKDKALVPIAGTLIGKHIAAWSTKPGTFRTCKELVLNNGDVCRPGKFVVLQDSTQAGGTRVGQVEEIVQRIGSVAYHASLPDGILVRQVIVSKGRPRYGMPSVLLQEQRALCELQDLLCTVNVQHNCMDNACGPTGTAPVRQEQAKTTHTVARIAHDKKPDDFVLNTAQMRDAKYVQGFRIKDSPLDRETVILASAAKEVGAPQPVAEVGAPATPVTTPAAAAGRPTPLTAVPRNVSHLRNQI</sequence>
<keyword evidence="3" id="KW-1185">Reference proteome</keyword>
<reference evidence="2" key="1">
    <citation type="submission" date="2023-03" db="EMBL/GenBank/DDBJ databases">
        <title>Massive genome expansion in bonnet fungi (Mycena s.s.) driven by repeated elements and novel gene families across ecological guilds.</title>
        <authorList>
            <consortium name="Lawrence Berkeley National Laboratory"/>
            <person name="Harder C.B."/>
            <person name="Miyauchi S."/>
            <person name="Viragh M."/>
            <person name="Kuo A."/>
            <person name="Thoen E."/>
            <person name="Andreopoulos B."/>
            <person name="Lu D."/>
            <person name="Skrede I."/>
            <person name="Drula E."/>
            <person name="Henrissat B."/>
            <person name="Morin E."/>
            <person name="Kohler A."/>
            <person name="Barry K."/>
            <person name="LaButti K."/>
            <person name="Morin E."/>
            <person name="Salamov A."/>
            <person name="Lipzen A."/>
            <person name="Mereny Z."/>
            <person name="Hegedus B."/>
            <person name="Baldrian P."/>
            <person name="Stursova M."/>
            <person name="Weitz H."/>
            <person name="Taylor A."/>
            <person name="Grigoriev I.V."/>
            <person name="Nagy L.G."/>
            <person name="Martin F."/>
            <person name="Kauserud H."/>
        </authorList>
    </citation>
    <scope>NUCLEOTIDE SEQUENCE</scope>
    <source>
        <strain evidence="2">9284</strain>
    </source>
</reference>
<evidence type="ECO:0000256" key="1">
    <source>
        <dbReference type="SAM" id="MobiDB-lite"/>
    </source>
</evidence>
<evidence type="ECO:0008006" key="4">
    <source>
        <dbReference type="Google" id="ProtNLM"/>
    </source>
</evidence>
<name>A0AAD7BYM4_9AGAR</name>
<dbReference type="AlphaFoldDB" id="A0AAD7BYM4"/>
<dbReference type="EMBL" id="JARKIF010000007">
    <property type="protein sequence ID" value="KAJ7634450.1"/>
    <property type="molecule type" value="Genomic_DNA"/>
</dbReference>
<accession>A0AAD7BYM4</accession>
<feature type="compositionally biased region" description="Polar residues" evidence="1">
    <location>
        <begin position="562"/>
        <end position="584"/>
    </location>
</feature>
<feature type="compositionally biased region" description="Acidic residues" evidence="1">
    <location>
        <begin position="96"/>
        <end position="119"/>
    </location>
</feature>
<evidence type="ECO:0000313" key="3">
    <source>
        <dbReference type="Proteomes" id="UP001221142"/>
    </source>
</evidence>
<dbReference type="PANTHER" id="PTHR31912">
    <property type="entry name" value="IP13529P"/>
    <property type="match status" value="1"/>
</dbReference>
<gene>
    <name evidence="2" type="ORF">FB45DRAFT_1025398</name>
</gene>
<dbReference type="PANTHER" id="PTHR31912:SF34">
    <property type="entry name" value="NOTOCHORD-RELATED PROTEIN"/>
    <property type="match status" value="1"/>
</dbReference>